<dbReference type="InterPro" id="IPR051266">
    <property type="entry name" value="CLCR"/>
</dbReference>
<evidence type="ECO:0000313" key="4">
    <source>
        <dbReference type="EMBL" id="QEG38096.1"/>
    </source>
</evidence>
<protein>
    <submittedName>
        <fullName evidence="4">von Willebrand factor</fullName>
    </submittedName>
</protein>
<dbReference type="Pfam" id="PF12450">
    <property type="entry name" value="vWF_A"/>
    <property type="match status" value="1"/>
</dbReference>
<evidence type="ECO:0000256" key="2">
    <source>
        <dbReference type="SAM" id="Phobius"/>
    </source>
</evidence>
<dbReference type="InterPro" id="IPR021908">
    <property type="entry name" value="YfbK_C"/>
</dbReference>
<dbReference type="Pfam" id="PF13519">
    <property type="entry name" value="VWA_2"/>
    <property type="match status" value="1"/>
</dbReference>
<dbReference type="AlphaFoldDB" id="A0A5B9QM52"/>
<feature type="domain" description="VWFA" evidence="3">
    <location>
        <begin position="600"/>
        <end position="774"/>
    </location>
</feature>
<dbReference type="InterPro" id="IPR002035">
    <property type="entry name" value="VWF_A"/>
</dbReference>
<dbReference type="PANTHER" id="PTHR10579">
    <property type="entry name" value="CALCIUM-ACTIVATED CHLORIDE CHANNEL REGULATOR"/>
    <property type="match status" value="1"/>
</dbReference>
<dbReference type="PANTHER" id="PTHR10579:SF43">
    <property type="entry name" value="ZINC FINGER (C3HC4-TYPE RING FINGER) FAMILY PROTEIN"/>
    <property type="match status" value="1"/>
</dbReference>
<evidence type="ECO:0000256" key="1">
    <source>
        <dbReference type="SAM" id="MobiDB-lite"/>
    </source>
</evidence>
<sequence length="943" mass="101843">MNEPSQHAPLSPELEARIVAMVLGEASDFEREQLQQLIDQEPALAAFASQMQSVHSRLQAVATLDAGDQEDDWQLPDEKRQSLLAKLDNQAEPSAGNTPPRKTHFVSLQSAWRYSKPATMLGTLAGIAALVMLVGLLFPSIYMARDASRVASFSLRDMEMPAAMEDAPDVALSLDNSASIDRSVQFSDDFGGEVTEQFMLEEKALGYDVAEMSDMEMGMGGMRMGDVQSAPASPPVNSQPPSAAPAGVSNGEAGAQRGVVTRQPRGESNLRATVKAPQTRWGTSGQEARYGDLPKFNVPSQTFRSDARPKSEMNSGRGSGGFGGAFGGLAGPPSNSPQSGSGNAPMPNTASPALAPPAEGEEDFGRSSRVAKDATVGRRLGLSVPDPVAETATDELDAIVVDELKQQRQDFSYESRGKREAVRRLAEQTAGWDKNNASFQRPDKALEGLFGGTESIEEEEAERVQTEFLPQELYERQAPAGLAGKSVVTDARIRQREAPAGLNETAAAVDAFSTFSLHVSDVSFKLAYAALAAGEAPEPAKIRIEEFVNAFDYGDPMPSHNEKVACRVEQAVHPFLQQRNVLRVSMRTAAAGRASTTPLRLTLLLDNSGSMERVDRQQTVRRAVAQLAQQLTPADRVTLISFARQPRLLADQVPGDQAQNLVELIDSLPREGGTNIEAALQLAFEKAKQLQLESAQNRIVLLTDGAVNLGNANPERLSQQITTMRDAGIAFDAAGISAEGLNDEVLEALTRKGDGRYYLLDTFESVDDGFAKQLAGALRPSAKNVKVQIEFNPRRVGRYKLLGFEKHILNKEDFRNDAVDAAEMAAAEAGVAVYQFEAKPDGEGDVGSVSVRFRDLSSGQMVENRWPIPYVADAPRIDQAAGSLQIATSAALLAAKLRGEPLGATVDLKRLSQLIAELPPRERQSQRIQQLHQMIEQARSLGF</sequence>
<evidence type="ECO:0000259" key="3">
    <source>
        <dbReference type="PROSITE" id="PS50234"/>
    </source>
</evidence>
<dbReference type="SUPFAM" id="SSF53300">
    <property type="entry name" value="vWA-like"/>
    <property type="match status" value="1"/>
</dbReference>
<evidence type="ECO:0000313" key="5">
    <source>
        <dbReference type="Proteomes" id="UP000325286"/>
    </source>
</evidence>
<feature type="region of interest" description="Disordered" evidence="1">
    <location>
        <begin position="218"/>
        <end position="371"/>
    </location>
</feature>
<feature type="transmembrane region" description="Helical" evidence="2">
    <location>
        <begin position="118"/>
        <end position="142"/>
    </location>
</feature>
<keyword evidence="2" id="KW-0812">Transmembrane</keyword>
<dbReference type="InterPro" id="IPR022156">
    <property type="entry name" value="Uncharacterised_YfbK_N"/>
</dbReference>
<feature type="compositionally biased region" description="Low complexity" evidence="1">
    <location>
        <begin position="331"/>
        <end position="345"/>
    </location>
</feature>
<accession>A0A5B9QM52</accession>
<proteinExistence type="predicted"/>
<keyword evidence="5" id="KW-1185">Reference proteome</keyword>
<keyword evidence="2" id="KW-0472">Membrane</keyword>
<name>A0A5B9QM52_9BACT</name>
<dbReference type="RefSeq" id="WP_068136051.1">
    <property type="nucleotide sequence ID" value="NZ_CP042914.1"/>
</dbReference>
<dbReference type="Gene3D" id="3.40.50.410">
    <property type="entry name" value="von Willebrand factor, type A domain"/>
    <property type="match status" value="1"/>
</dbReference>
<dbReference type="SMART" id="SM00327">
    <property type="entry name" value="VWA"/>
    <property type="match status" value="1"/>
</dbReference>
<dbReference type="EMBL" id="CP042914">
    <property type="protein sequence ID" value="QEG38096.1"/>
    <property type="molecule type" value="Genomic_DNA"/>
</dbReference>
<dbReference type="KEGG" id="rul:UC8_00490"/>
<keyword evidence="2" id="KW-1133">Transmembrane helix</keyword>
<dbReference type="OrthoDB" id="9805121at2"/>
<dbReference type="InterPro" id="IPR036465">
    <property type="entry name" value="vWFA_dom_sf"/>
</dbReference>
<feature type="compositionally biased region" description="Gly residues" evidence="1">
    <location>
        <begin position="317"/>
        <end position="330"/>
    </location>
</feature>
<gene>
    <name evidence="4" type="ORF">UC8_00490</name>
</gene>
<dbReference type="Pfam" id="PF12034">
    <property type="entry name" value="YfbK_C"/>
    <property type="match status" value="1"/>
</dbReference>
<dbReference type="Proteomes" id="UP000325286">
    <property type="component" value="Chromosome"/>
</dbReference>
<dbReference type="PROSITE" id="PS50234">
    <property type="entry name" value="VWFA"/>
    <property type="match status" value="1"/>
</dbReference>
<reference evidence="4 5" key="1">
    <citation type="submission" date="2019-08" db="EMBL/GenBank/DDBJ databases">
        <title>Deep-cultivation of Planctomycetes and their phenomic and genomic characterization uncovers novel biology.</title>
        <authorList>
            <person name="Wiegand S."/>
            <person name="Jogler M."/>
            <person name="Boedeker C."/>
            <person name="Pinto D."/>
            <person name="Vollmers J."/>
            <person name="Rivas-Marin E."/>
            <person name="Kohn T."/>
            <person name="Peeters S.H."/>
            <person name="Heuer A."/>
            <person name="Rast P."/>
            <person name="Oberbeckmann S."/>
            <person name="Bunk B."/>
            <person name="Jeske O."/>
            <person name="Meyerdierks A."/>
            <person name="Storesund J.E."/>
            <person name="Kallscheuer N."/>
            <person name="Luecker S."/>
            <person name="Lage O.M."/>
            <person name="Pohl T."/>
            <person name="Merkel B.J."/>
            <person name="Hornburger P."/>
            <person name="Mueller R.-W."/>
            <person name="Bruemmer F."/>
            <person name="Labrenz M."/>
            <person name="Spormann A.M."/>
            <person name="Op den Camp H."/>
            <person name="Overmann J."/>
            <person name="Amann R."/>
            <person name="Jetten M.S.M."/>
            <person name="Mascher T."/>
            <person name="Medema M.H."/>
            <person name="Devos D.P."/>
            <person name="Kaster A.-K."/>
            <person name="Ovreas L."/>
            <person name="Rohde M."/>
            <person name="Galperin M.Y."/>
            <person name="Jogler C."/>
        </authorList>
    </citation>
    <scope>NUCLEOTIDE SEQUENCE [LARGE SCALE GENOMIC DNA]</scope>
    <source>
        <strain evidence="4 5">UC8</strain>
    </source>
</reference>
<organism evidence="4 5">
    <name type="scientific">Roseimaritima ulvae</name>
    <dbReference type="NCBI Taxonomy" id="980254"/>
    <lineage>
        <taxon>Bacteria</taxon>
        <taxon>Pseudomonadati</taxon>
        <taxon>Planctomycetota</taxon>
        <taxon>Planctomycetia</taxon>
        <taxon>Pirellulales</taxon>
        <taxon>Pirellulaceae</taxon>
        <taxon>Roseimaritima</taxon>
    </lineage>
</organism>